<dbReference type="EMBL" id="CP119924">
    <property type="protein sequence ID" value="WFD17718.1"/>
    <property type="molecule type" value="Genomic_DNA"/>
</dbReference>
<evidence type="ECO:0000313" key="2">
    <source>
        <dbReference type="Proteomes" id="UP001217582"/>
    </source>
</evidence>
<sequence>MHAARVQVRALSMSRRALATEDSRPDFDRALPPGFEKVAESPSALGAIKELADVLEKNGLDMSGGAKPSMTQMVKLAANADVREKTAKVVDEMRKAGVDMSPENLQNMMKGFNYWQPNDQRACFGSLTASVLTKPTFQRPATIVGSCVISMLNKLDPSQCLSNTNASFIVGDVRATLTGCNILASLHLNPGNSVNDTESFTYVSHSVKEFFSHVRKVPEKFTNTTALHLCVDPQIQWTLSDKKFSTVHNHSQVFKPVHGSGPDALAQEIINNVTGSYYSLASMYLGDPISAGYEGCPDIRFDWEQDGQIHNLSKVDGRSGTNQTKQWSSINDTDGITKLSMACTRMWEHKDGLEFAQKDNAERALLSSQWRLQVLFALFLASLIVSCA</sequence>
<proteinExistence type="predicted"/>
<evidence type="ECO:0000313" key="1">
    <source>
        <dbReference type="EMBL" id="WFD17718.1"/>
    </source>
</evidence>
<gene>
    <name evidence="1" type="ORF">MARU1_003781</name>
</gene>
<accession>A0AAJ5Z6C9</accession>
<reference evidence="1 2" key="1">
    <citation type="submission" date="2023-03" db="EMBL/GenBank/DDBJ databases">
        <title>Mating type loci evolution in Malassezia.</title>
        <authorList>
            <person name="Coelho M.A."/>
        </authorList>
    </citation>
    <scope>NUCLEOTIDE SEQUENCE [LARGE SCALE GENOMIC DNA]</scope>
    <source>
        <strain evidence="1 2">CBS 13387</strain>
    </source>
</reference>
<protein>
    <submittedName>
        <fullName evidence="1">Uncharacterized protein</fullName>
    </submittedName>
</protein>
<name>A0AAJ5Z6C9_9BASI</name>
<dbReference type="AlphaFoldDB" id="A0AAJ5Z6C9"/>
<organism evidence="1 2">
    <name type="scientific">Malassezia arunalokei</name>
    <dbReference type="NCBI Taxonomy" id="1514897"/>
    <lineage>
        <taxon>Eukaryota</taxon>
        <taxon>Fungi</taxon>
        <taxon>Dikarya</taxon>
        <taxon>Basidiomycota</taxon>
        <taxon>Ustilaginomycotina</taxon>
        <taxon>Malasseziomycetes</taxon>
        <taxon>Malasseziales</taxon>
        <taxon>Malasseziaceae</taxon>
        <taxon>Malassezia</taxon>
    </lineage>
</organism>
<keyword evidence="2" id="KW-1185">Reference proteome</keyword>
<dbReference type="Proteomes" id="UP001217582">
    <property type="component" value="Chromosome 9"/>
</dbReference>